<organism evidence="1 2">
    <name type="scientific">Mycobacterium tuberculosis</name>
    <dbReference type="NCBI Taxonomy" id="1773"/>
    <lineage>
        <taxon>Bacteria</taxon>
        <taxon>Bacillati</taxon>
        <taxon>Actinomycetota</taxon>
        <taxon>Actinomycetes</taxon>
        <taxon>Mycobacteriales</taxon>
        <taxon>Mycobacteriaceae</taxon>
        <taxon>Mycobacterium</taxon>
        <taxon>Mycobacterium tuberculosis complex</taxon>
    </lineage>
</organism>
<accession>A0A0U0R8H2</accession>
<reference evidence="2" key="1">
    <citation type="submission" date="2015-03" db="EMBL/GenBank/DDBJ databases">
        <authorList>
            <consortium name="Pathogen Informatics"/>
        </authorList>
    </citation>
    <scope>NUCLEOTIDE SEQUENCE [LARGE SCALE GENOMIC DNA]</scope>
    <source>
        <strain evidence="2">K00500041</strain>
    </source>
</reference>
<dbReference type="AlphaFoldDB" id="A0A0U0R8H2"/>
<dbReference type="EMBL" id="CSAE01000231">
    <property type="protein sequence ID" value="COV88490.1"/>
    <property type="molecule type" value="Genomic_DNA"/>
</dbReference>
<dbReference type="Proteomes" id="UP000038802">
    <property type="component" value="Unassembled WGS sequence"/>
</dbReference>
<gene>
    <name evidence="1" type="ORF">ERS007703_02237</name>
</gene>
<evidence type="ECO:0000313" key="2">
    <source>
        <dbReference type="Proteomes" id="UP000038802"/>
    </source>
</evidence>
<proteinExistence type="predicted"/>
<name>A0A0U0R8H2_MYCTX</name>
<evidence type="ECO:0000313" key="1">
    <source>
        <dbReference type="EMBL" id="COV88490.1"/>
    </source>
</evidence>
<sequence length="48" mass="5174">MPPYASRAAASAFVIDPDPPRATGQPWRWPLARIINPSDAVSGRSNLV</sequence>
<protein>
    <submittedName>
        <fullName evidence="1">Uncharacterized protein</fullName>
    </submittedName>
</protein>